<keyword evidence="3" id="KW-1185">Reference proteome</keyword>
<protein>
    <recommendedName>
        <fullName evidence="4">HTH cro/C1-type domain-containing protein</fullName>
    </recommendedName>
</protein>
<sequence>MRQTAAAASQKPVRSRQTDSAARTNVGERVIAFLRQQHPLKTADNVSADSGVPAGTVQKWLDRGSAPSVVHFARLVSAYGPDFLSTAFATPPAWLDQAVRDERAAVLRAEIAAREAMLARL</sequence>
<reference evidence="2" key="1">
    <citation type="journal article" date="2021" name="Front. Microbiol.">
        <title>Comprehensive Comparative Genomics and Phenotyping of Methylobacterium Species.</title>
        <authorList>
            <person name="Alessa O."/>
            <person name="Ogura Y."/>
            <person name="Fujitani Y."/>
            <person name="Takami H."/>
            <person name="Hayashi T."/>
            <person name="Sahin N."/>
            <person name="Tani A."/>
        </authorList>
    </citation>
    <scope>NUCLEOTIDE SEQUENCE</scope>
    <source>
        <strain evidence="2">DSM 14458</strain>
    </source>
</reference>
<evidence type="ECO:0000313" key="2">
    <source>
        <dbReference type="EMBL" id="GJE77219.1"/>
    </source>
</evidence>
<accession>A0ABQ4UZG0</accession>
<evidence type="ECO:0008006" key="4">
    <source>
        <dbReference type="Google" id="ProtNLM"/>
    </source>
</evidence>
<feature type="region of interest" description="Disordered" evidence="1">
    <location>
        <begin position="1"/>
        <end position="24"/>
    </location>
</feature>
<dbReference type="Proteomes" id="UP001055093">
    <property type="component" value="Unassembled WGS sequence"/>
</dbReference>
<evidence type="ECO:0000256" key="1">
    <source>
        <dbReference type="SAM" id="MobiDB-lite"/>
    </source>
</evidence>
<reference evidence="2" key="2">
    <citation type="submission" date="2021-08" db="EMBL/GenBank/DDBJ databases">
        <authorList>
            <person name="Tani A."/>
            <person name="Ola A."/>
            <person name="Ogura Y."/>
            <person name="Katsura K."/>
            <person name="Hayashi T."/>
        </authorList>
    </citation>
    <scope>NUCLEOTIDE SEQUENCE</scope>
    <source>
        <strain evidence="2">DSM 14458</strain>
    </source>
</reference>
<organism evidence="2 3">
    <name type="scientific">Methylorubrum suomiense</name>
    <dbReference type="NCBI Taxonomy" id="144191"/>
    <lineage>
        <taxon>Bacteria</taxon>
        <taxon>Pseudomonadati</taxon>
        <taxon>Pseudomonadota</taxon>
        <taxon>Alphaproteobacteria</taxon>
        <taxon>Hyphomicrobiales</taxon>
        <taxon>Methylobacteriaceae</taxon>
        <taxon>Methylorubrum</taxon>
    </lineage>
</organism>
<gene>
    <name evidence="2" type="ORF">BGCPKDLD_3822</name>
</gene>
<name>A0ABQ4UZG0_9HYPH</name>
<evidence type="ECO:0000313" key="3">
    <source>
        <dbReference type="Proteomes" id="UP001055093"/>
    </source>
</evidence>
<proteinExistence type="predicted"/>
<comment type="caution">
    <text evidence="2">The sequence shown here is derived from an EMBL/GenBank/DDBJ whole genome shotgun (WGS) entry which is preliminary data.</text>
</comment>
<dbReference type="EMBL" id="BPRE01000013">
    <property type="protein sequence ID" value="GJE77219.1"/>
    <property type="molecule type" value="Genomic_DNA"/>
</dbReference>